<accession>A0A379LZ18</accession>
<dbReference type="InterPro" id="IPR000878">
    <property type="entry name" value="4pyrrol_Mease"/>
</dbReference>
<dbReference type="RefSeq" id="WP_064062713.1">
    <property type="nucleotide sequence ID" value="NZ_LPZN01000003.1"/>
</dbReference>
<dbReference type="OrthoDB" id="9787471at2"/>
<dbReference type="PANTHER" id="PTHR43467:SF1">
    <property type="entry name" value="PRECORRIN-6A SYNTHASE [DEACETYLATING]"/>
    <property type="match status" value="1"/>
</dbReference>
<organism evidence="7 8">
    <name type="scientific">Rhodococcus gordoniae</name>
    <dbReference type="NCBI Taxonomy" id="223392"/>
    <lineage>
        <taxon>Bacteria</taxon>
        <taxon>Bacillati</taxon>
        <taxon>Actinomycetota</taxon>
        <taxon>Actinomycetes</taxon>
        <taxon>Mycobacteriales</taxon>
        <taxon>Nocardiaceae</taxon>
        <taxon>Rhodococcus</taxon>
    </lineage>
</organism>
<dbReference type="InterPro" id="IPR035996">
    <property type="entry name" value="4pyrrol_Methylase_sf"/>
</dbReference>
<dbReference type="GO" id="GO:0009236">
    <property type="term" value="P:cobalamin biosynthetic process"/>
    <property type="evidence" value="ECO:0007669"/>
    <property type="project" value="UniProtKB-KW"/>
</dbReference>
<evidence type="ECO:0000256" key="5">
    <source>
        <dbReference type="ARBA" id="ARBA00022691"/>
    </source>
</evidence>
<sequence>MRVRLIGIGPGGPDDLTVAAVRALESVDVFLVADKNRGVDDLVEVREDILRRHTSGAHRVIVVADPPRDRNPDRYGDEVRDWHAARAAAYESVLLEQVRDDETVGFLVWGDPSLYDSTIRVVDRILGRGNVRFDYDVVPGVSSVQLLAARHRLVLNTIGGPITVTTGRRLMRDVAGGAANVVVMLDGGLACADLEGRWNIWWGANLGTSDEELVDGPLAETLPVIREARIRAKRARGWVMDTYLLRRD</sequence>
<name>A0A379LZ18_9NOCA</name>
<dbReference type="InterPro" id="IPR012797">
    <property type="entry name" value="CobF"/>
</dbReference>
<evidence type="ECO:0000256" key="3">
    <source>
        <dbReference type="ARBA" id="ARBA00022603"/>
    </source>
</evidence>
<feature type="domain" description="Tetrapyrrole methylase" evidence="6">
    <location>
        <begin position="3"/>
        <end position="220"/>
    </location>
</feature>
<reference evidence="7 8" key="1">
    <citation type="submission" date="2018-06" db="EMBL/GenBank/DDBJ databases">
        <authorList>
            <consortium name="Pathogen Informatics"/>
            <person name="Doyle S."/>
        </authorList>
    </citation>
    <scope>NUCLEOTIDE SEQUENCE [LARGE SCALE GENOMIC DNA]</scope>
    <source>
        <strain evidence="7 8">NCTC13296</strain>
    </source>
</reference>
<dbReference type="PIRSF" id="PIRSF036525">
    <property type="entry name" value="CobF"/>
    <property type="match status" value="1"/>
</dbReference>
<dbReference type="EMBL" id="UGVI01000001">
    <property type="protein sequence ID" value="SUE15297.1"/>
    <property type="molecule type" value="Genomic_DNA"/>
</dbReference>
<dbReference type="InterPro" id="IPR014776">
    <property type="entry name" value="4pyrrole_Mease_sub2"/>
</dbReference>
<dbReference type="Gene3D" id="3.30.950.10">
    <property type="entry name" value="Methyltransferase, Cobalt-precorrin-4 Transmethylase, Domain 2"/>
    <property type="match status" value="1"/>
</dbReference>
<evidence type="ECO:0000256" key="4">
    <source>
        <dbReference type="ARBA" id="ARBA00022679"/>
    </source>
</evidence>
<comment type="pathway">
    <text evidence="1">Cofactor biosynthesis; adenosylcobalamin biosynthesis.</text>
</comment>
<dbReference type="EC" id="2.1.1.151" evidence="7"/>
<keyword evidence="4 7" id="KW-0808">Transferase</keyword>
<keyword evidence="8" id="KW-1185">Reference proteome</keyword>
<dbReference type="PANTHER" id="PTHR43467">
    <property type="entry name" value="COBALT-PRECORRIN-2 C(20)-METHYLTRANSFERASE"/>
    <property type="match status" value="1"/>
</dbReference>
<dbReference type="Pfam" id="PF00590">
    <property type="entry name" value="TP_methylase"/>
    <property type="match status" value="1"/>
</dbReference>
<dbReference type="Proteomes" id="UP000254569">
    <property type="component" value="Unassembled WGS sequence"/>
</dbReference>
<dbReference type="AlphaFoldDB" id="A0A379LZ18"/>
<evidence type="ECO:0000256" key="1">
    <source>
        <dbReference type="ARBA" id="ARBA00004953"/>
    </source>
</evidence>
<proteinExistence type="predicted"/>
<dbReference type="SUPFAM" id="SSF53790">
    <property type="entry name" value="Tetrapyrrole methylase"/>
    <property type="match status" value="1"/>
</dbReference>
<dbReference type="CDD" id="cd11643">
    <property type="entry name" value="Precorrin-6A-synthase"/>
    <property type="match status" value="1"/>
</dbReference>
<evidence type="ECO:0000256" key="2">
    <source>
        <dbReference type="ARBA" id="ARBA00022573"/>
    </source>
</evidence>
<evidence type="ECO:0000313" key="8">
    <source>
        <dbReference type="Proteomes" id="UP000254569"/>
    </source>
</evidence>
<dbReference type="GO" id="GO:0043819">
    <property type="term" value="F:precorrin-6A synthase (deacetylating) activity"/>
    <property type="evidence" value="ECO:0007669"/>
    <property type="project" value="UniProtKB-EC"/>
</dbReference>
<keyword evidence="5" id="KW-0949">S-adenosyl-L-methionine</keyword>
<keyword evidence="3 7" id="KW-0489">Methyltransferase</keyword>
<dbReference type="NCBIfam" id="TIGR02434">
    <property type="entry name" value="CobF"/>
    <property type="match status" value="1"/>
</dbReference>
<dbReference type="EC" id="2.1.1.152" evidence="7"/>
<keyword evidence="2" id="KW-0169">Cobalamin biosynthesis</keyword>
<dbReference type="GO" id="GO:0032259">
    <property type="term" value="P:methylation"/>
    <property type="evidence" value="ECO:0007669"/>
    <property type="project" value="UniProtKB-KW"/>
</dbReference>
<gene>
    <name evidence="7" type="primary">cbiL</name>
    <name evidence="7" type="ORF">NCTC13296_02157</name>
</gene>
<dbReference type="GO" id="GO:0043781">
    <property type="term" value="F:cobalt-factor II C20-methyltransferase activity"/>
    <property type="evidence" value="ECO:0007669"/>
    <property type="project" value="UniProtKB-EC"/>
</dbReference>
<evidence type="ECO:0000313" key="7">
    <source>
        <dbReference type="EMBL" id="SUE15297.1"/>
    </source>
</evidence>
<dbReference type="InterPro" id="IPR014777">
    <property type="entry name" value="4pyrrole_Mease_sub1"/>
</dbReference>
<evidence type="ECO:0000259" key="6">
    <source>
        <dbReference type="Pfam" id="PF00590"/>
    </source>
</evidence>
<protein>
    <submittedName>
        <fullName evidence="7">Precorrin 6A synthase</fullName>
        <ecNumber evidence="7">2.1.1.151</ecNumber>
        <ecNumber evidence="7">2.1.1.152</ecNumber>
    </submittedName>
</protein>
<dbReference type="Gene3D" id="3.40.1010.10">
    <property type="entry name" value="Cobalt-precorrin-4 Transmethylase, Domain 1"/>
    <property type="match status" value="1"/>
</dbReference>